<evidence type="ECO:0000313" key="3">
    <source>
        <dbReference type="EMBL" id="HFJ53406.1"/>
    </source>
</evidence>
<evidence type="ECO:0000256" key="1">
    <source>
        <dbReference type="SAM" id="Phobius"/>
    </source>
</evidence>
<reference evidence="2" key="1">
    <citation type="journal article" date="2020" name="mSystems">
        <title>Genome- and Community-Level Interaction Insights into Carbon Utilization and Element Cycling Functions of Hydrothermarchaeota in Hydrothermal Sediment.</title>
        <authorList>
            <person name="Zhou Z."/>
            <person name="Liu Y."/>
            <person name="Xu W."/>
            <person name="Pan J."/>
            <person name="Luo Z.H."/>
            <person name="Li M."/>
        </authorList>
    </citation>
    <scope>NUCLEOTIDE SEQUENCE [LARGE SCALE GENOMIC DNA]</scope>
    <source>
        <strain evidence="2">SpSt-265</strain>
        <strain evidence="3">SpSt-465</strain>
    </source>
</reference>
<keyword evidence="1" id="KW-0472">Membrane</keyword>
<organism evidence="2">
    <name type="scientific">candidate division WOR-3 bacterium</name>
    <dbReference type="NCBI Taxonomy" id="2052148"/>
    <lineage>
        <taxon>Bacteria</taxon>
        <taxon>Bacteria division WOR-3</taxon>
    </lineage>
</organism>
<keyword evidence="1" id="KW-1133">Transmembrane helix</keyword>
<protein>
    <submittedName>
        <fullName evidence="2">Uncharacterized protein</fullName>
    </submittedName>
</protein>
<name>A0A7C1SJH3_UNCW3</name>
<evidence type="ECO:0000313" key="2">
    <source>
        <dbReference type="EMBL" id="HEA86905.1"/>
    </source>
</evidence>
<keyword evidence="1" id="KW-0812">Transmembrane</keyword>
<proteinExistence type="predicted"/>
<comment type="caution">
    <text evidence="2">The sequence shown here is derived from an EMBL/GenBank/DDBJ whole genome shotgun (WGS) entry which is preliminary data.</text>
</comment>
<dbReference type="EMBL" id="DSLG01000003">
    <property type="protein sequence ID" value="HEA86905.1"/>
    <property type="molecule type" value="Genomic_DNA"/>
</dbReference>
<sequence length="120" mass="13397">MKANGSFKAMAIMIVLCGVALAYLYLHATSIRMTRELLRLEMEWRLVTEEVDTLTVTLEQLTSFCRLESLCSISRGEVHVSPVFTSGATDAVLAMQEGEEEKRQSAVPVAVTYNQALIRR</sequence>
<dbReference type="EMBL" id="DSTU01000003">
    <property type="protein sequence ID" value="HFJ53406.1"/>
    <property type="molecule type" value="Genomic_DNA"/>
</dbReference>
<dbReference type="AlphaFoldDB" id="A0A7C1SJH3"/>
<accession>A0A7C1SJH3</accession>
<gene>
    <name evidence="2" type="ORF">ENP94_02720</name>
    <name evidence="3" type="ORF">ENS16_01785</name>
</gene>
<feature type="transmembrane region" description="Helical" evidence="1">
    <location>
        <begin position="6"/>
        <end position="26"/>
    </location>
</feature>